<proteinExistence type="predicted"/>
<dbReference type="SUPFAM" id="SSF51126">
    <property type="entry name" value="Pectin lyase-like"/>
    <property type="match status" value="1"/>
</dbReference>
<name>A0A431W7N3_9GAMM</name>
<dbReference type="PANTHER" id="PTHR22990:SF15">
    <property type="entry name" value="F-BOX ONLY PROTEIN 10"/>
    <property type="match status" value="1"/>
</dbReference>
<comment type="caution">
    <text evidence="5">The sequence shown here is derived from an EMBL/GenBank/DDBJ whole genome shotgun (WGS) entry which is preliminary data.</text>
</comment>
<dbReference type="InterPro" id="IPR007742">
    <property type="entry name" value="NosD_dom"/>
</dbReference>
<gene>
    <name evidence="5" type="primary">nosD</name>
    <name evidence="5" type="ORF">EKG39_14650</name>
</gene>
<dbReference type="Proteomes" id="UP000282060">
    <property type="component" value="Unassembled WGS sequence"/>
</dbReference>
<evidence type="ECO:0000313" key="6">
    <source>
        <dbReference type="Proteomes" id="UP000282060"/>
    </source>
</evidence>
<reference evidence="5 6" key="1">
    <citation type="submission" date="2018-12" db="EMBL/GenBank/DDBJ databases">
        <authorList>
            <person name="Yu L."/>
        </authorList>
    </citation>
    <scope>NUCLEOTIDE SEQUENCE [LARGE SCALE GENOMIC DNA]</scope>
    <source>
        <strain evidence="5 6">HAW-EB5</strain>
    </source>
</reference>
<dbReference type="EMBL" id="RXNV01000006">
    <property type="protein sequence ID" value="RTR31298.1"/>
    <property type="molecule type" value="Genomic_DNA"/>
</dbReference>
<dbReference type="Gene3D" id="2.160.20.10">
    <property type="entry name" value="Single-stranded right-handed beta-helix, Pectin lyase-like"/>
    <property type="match status" value="2"/>
</dbReference>
<dbReference type="SMART" id="SM00710">
    <property type="entry name" value="PbH1"/>
    <property type="match status" value="9"/>
</dbReference>
<keyword evidence="3" id="KW-0833">Ubl conjugation pathway</keyword>
<evidence type="ECO:0000256" key="2">
    <source>
        <dbReference type="ARBA" id="ARBA00022737"/>
    </source>
</evidence>
<dbReference type="InterPro" id="IPR026464">
    <property type="entry name" value="NosD_copper_fam"/>
</dbReference>
<dbReference type="PANTHER" id="PTHR22990">
    <property type="entry name" value="F-BOX ONLY PROTEIN"/>
    <property type="match status" value="1"/>
</dbReference>
<dbReference type="NCBIfam" id="TIGR03804">
    <property type="entry name" value="para_beta_helix"/>
    <property type="match status" value="1"/>
</dbReference>
<accession>A0A431W7N3</accession>
<keyword evidence="6" id="KW-1185">Reference proteome</keyword>
<dbReference type="Pfam" id="PF05048">
    <property type="entry name" value="NosD"/>
    <property type="match status" value="1"/>
</dbReference>
<dbReference type="SMART" id="SM00722">
    <property type="entry name" value="CASH"/>
    <property type="match status" value="2"/>
</dbReference>
<evidence type="ECO:0000256" key="1">
    <source>
        <dbReference type="ARBA" id="ARBA00004906"/>
    </source>
</evidence>
<dbReference type="InterPro" id="IPR006626">
    <property type="entry name" value="PbH1"/>
</dbReference>
<evidence type="ECO:0000259" key="4">
    <source>
        <dbReference type="SMART" id="SM00722"/>
    </source>
</evidence>
<organism evidence="5 6">
    <name type="scientific">Shewanella atlantica</name>
    <dbReference type="NCBI Taxonomy" id="271099"/>
    <lineage>
        <taxon>Bacteria</taxon>
        <taxon>Pseudomonadati</taxon>
        <taxon>Pseudomonadota</taxon>
        <taxon>Gammaproteobacteria</taxon>
        <taxon>Alteromonadales</taxon>
        <taxon>Shewanellaceae</taxon>
        <taxon>Shewanella</taxon>
    </lineage>
</organism>
<keyword evidence="2" id="KW-0677">Repeat</keyword>
<dbReference type="InterPro" id="IPR011050">
    <property type="entry name" value="Pectin_lyase_fold/virulence"/>
</dbReference>
<comment type="pathway">
    <text evidence="1">Protein modification; protein ubiquitination.</text>
</comment>
<evidence type="ECO:0000313" key="5">
    <source>
        <dbReference type="EMBL" id="RTR31298.1"/>
    </source>
</evidence>
<feature type="domain" description="Carbohydrate-binding/sugar hydrolysis" evidence="4">
    <location>
        <begin position="242"/>
        <end position="392"/>
    </location>
</feature>
<evidence type="ECO:0000256" key="3">
    <source>
        <dbReference type="ARBA" id="ARBA00022786"/>
    </source>
</evidence>
<feature type="domain" description="Carbohydrate-binding/sugar hydrolysis" evidence="4">
    <location>
        <begin position="66"/>
        <end position="214"/>
    </location>
</feature>
<dbReference type="OrthoDB" id="9767990at2"/>
<dbReference type="InterPro" id="IPR051550">
    <property type="entry name" value="SCF-Subunits/Alg-Epimerases"/>
</dbReference>
<dbReference type="InterPro" id="IPR006633">
    <property type="entry name" value="Carb-bd_sugar_hydrolysis-dom"/>
</dbReference>
<protein>
    <submittedName>
        <fullName evidence="5">Nitrous oxide reductase family maturation protein NosD</fullName>
    </submittedName>
</protein>
<dbReference type="InterPro" id="IPR012334">
    <property type="entry name" value="Pectin_lyas_fold"/>
</dbReference>
<sequence length="450" mass="50215">MINIVKNALLRQMLRHRCQCHGFKLLFALVTLCLFMLSALLFSSVSFAATYSVSDSEELKALLAESRRGDSILLRAGIYPGQFEIHHGITLAGEKGAVIDAQGRGSAIIIFASDVTIKNLEIQNWGADLYERDSAILIQDFANRARVESNRLTGGGFGVCAENSANITVSDNIISGDPERYKLDRGDGIYLKRVESPVIEGNQIFHVRDGVYIEEGKRSLVIDNRFSEQQYGIHYMYSKHDEAYGNEAMNVDGGYALMSSEDINLYRNRVSGAREFGVLLNMTHNSNVSANRVSEAHNPQGKVELGNEGKGIFVYGALDNEIKHNLFTTSDIGIYMAMGGEGNLVYGNHFVNNRTQVKYVGDQLLEWSNDNRGNYWSGYMGWDSNRDGIADNSYRPNDGLDKLFWLYPEAGFLMNSPVVALLRWVQSQFEFTEPNGIVDSFPLISADMEL</sequence>
<dbReference type="InterPro" id="IPR022441">
    <property type="entry name" value="Para_beta_helix_rpt-2"/>
</dbReference>
<dbReference type="AlphaFoldDB" id="A0A431W7N3"/>
<dbReference type="NCBIfam" id="TIGR04247">
    <property type="entry name" value="NosD_copper_fam"/>
    <property type="match status" value="1"/>
</dbReference>